<gene>
    <name evidence="1" type="ORF">J1N35_025687</name>
</gene>
<dbReference type="EMBL" id="JAIQCV010000008">
    <property type="protein sequence ID" value="KAH1073359.1"/>
    <property type="molecule type" value="Genomic_DNA"/>
</dbReference>
<name>A0A9D3V742_9ROSI</name>
<dbReference type="Proteomes" id="UP000828251">
    <property type="component" value="Unassembled WGS sequence"/>
</dbReference>
<evidence type="ECO:0000313" key="2">
    <source>
        <dbReference type="Proteomes" id="UP000828251"/>
    </source>
</evidence>
<protein>
    <submittedName>
        <fullName evidence="1">Uncharacterized protein</fullName>
    </submittedName>
</protein>
<evidence type="ECO:0000313" key="1">
    <source>
        <dbReference type="EMBL" id="KAH1073359.1"/>
    </source>
</evidence>
<accession>A0A9D3V742</accession>
<sequence length="145" mass="15820">MPENTGLVPDTGRFGVLDIFRFCYFAIPVPRISHPLDVRRQIPRSSPNLAACKHAIASAANGEATSKLIFTACPLCGFHRIGSPVLTASKSLFLPVRIAQIAPPKILHWCLELVSKKWAIQSLKLISDASAGHVMFSCCQISFAF</sequence>
<organism evidence="1 2">
    <name type="scientific">Gossypium stocksii</name>
    <dbReference type="NCBI Taxonomy" id="47602"/>
    <lineage>
        <taxon>Eukaryota</taxon>
        <taxon>Viridiplantae</taxon>
        <taxon>Streptophyta</taxon>
        <taxon>Embryophyta</taxon>
        <taxon>Tracheophyta</taxon>
        <taxon>Spermatophyta</taxon>
        <taxon>Magnoliopsida</taxon>
        <taxon>eudicotyledons</taxon>
        <taxon>Gunneridae</taxon>
        <taxon>Pentapetalae</taxon>
        <taxon>rosids</taxon>
        <taxon>malvids</taxon>
        <taxon>Malvales</taxon>
        <taxon>Malvaceae</taxon>
        <taxon>Malvoideae</taxon>
        <taxon>Gossypium</taxon>
    </lineage>
</organism>
<proteinExistence type="predicted"/>
<dbReference type="OrthoDB" id="10400516at2759"/>
<reference evidence="1 2" key="1">
    <citation type="journal article" date="2021" name="Plant Biotechnol. J.">
        <title>Multi-omics assisted identification of the key and species-specific regulatory components of drought-tolerant mechanisms in Gossypium stocksii.</title>
        <authorList>
            <person name="Yu D."/>
            <person name="Ke L."/>
            <person name="Zhang D."/>
            <person name="Wu Y."/>
            <person name="Sun Y."/>
            <person name="Mei J."/>
            <person name="Sun J."/>
            <person name="Sun Y."/>
        </authorList>
    </citation>
    <scope>NUCLEOTIDE SEQUENCE [LARGE SCALE GENOMIC DNA]</scope>
    <source>
        <strain evidence="2">cv. E1</strain>
        <tissue evidence="1">Leaf</tissue>
    </source>
</reference>
<dbReference type="AlphaFoldDB" id="A0A9D3V742"/>
<keyword evidence="2" id="KW-1185">Reference proteome</keyword>
<comment type="caution">
    <text evidence="1">The sequence shown here is derived from an EMBL/GenBank/DDBJ whole genome shotgun (WGS) entry which is preliminary data.</text>
</comment>